<feature type="domain" description="MIP18 family-like" evidence="1">
    <location>
        <begin position="86"/>
        <end position="162"/>
    </location>
</feature>
<dbReference type="PANTHER" id="PTHR42831:SF1">
    <property type="entry name" value="FE-S PROTEIN MATURATION AUXILIARY FACTOR YITW"/>
    <property type="match status" value="1"/>
</dbReference>
<evidence type="ECO:0000313" key="3">
    <source>
        <dbReference type="Proteomes" id="UP000007089"/>
    </source>
</evidence>
<dbReference type="InterPro" id="IPR034904">
    <property type="entry name" value="FSCA_dom_sf"/>
</dbReference>
<dbReference type="SUPFAM" id="SSF117916">
    <property type="entry name" value="Fe-S cluster assembly (FSCA) domain-like"/>
    <property type="match status" value="1"/>
</dbReference>
<dbReference type="AlphaFoldDB" id="B8JEC4"/>
<dbReference type="CDD" id="cd00371">
    <property type="entry name" value="HMA"/>
    <property type="match status" value="1"/>
</dbReference>
<dbReference type="InterPro" id="IPR002744">
    <property type="entry name" value="MIP18-like"/>
</dbReference>
<dbReference type="Gene3D" id="3.30.300.130">
    <property type="entry name" value="Fe-S cluster assembly (FSCA)"/>
    <property type="match status" value="1"/>
</dbReference>
<keyword evidence="3" id="KW-1185">Reference proteome</keyword>
<dbReference type="GO" id="GO:0046872">
    <property type="term" value="F:metal ion binding"/>
    <property type="evidence" value="ECO:0007669"/>
    <property type="project" value="InterPro"/>
</dbReference>
<organism evidence="2 3">
    <name type="scientific">Anaeromyxobacter dehalogenans (strain ATCC BAA-258 / DSM 21875 / 2CP-1)</name>
    <dbReference type="NCBI Taxonomy" id="455488"/>
    <lineage>
        <taxon>Bacteria</taxon>
        <taxon>Pseudomonadati</taxon>
        <taxon>Myxococcota</taxon>
        <taxon>Myxococcia</taxon>
        <taxon>Myxococcales</taxon>
        <taxon>Cystobacterineae</taxon>
        <taxon>Anaeromyxobacteraceae</taxon>
        <taxon>Anaeromyxobacter</taxon>
    </lineage>
</organism>
<dbReference type="InterPro" id="IPR017776">
    <property type="entry name" value="FeS_assembly_SufT_put"/>
</dbReference>
<accession>B8JEC4</accession>
<dbReference type="InterPro" id="IPR052339">
    <property type="entry name" value="Fe-S_Maturation_MIP18"/>
</dbReference>
<evidence type="ECO:0000313" key="2">
    <source>
        <dbReference type="EMBL" id="ACL64250.1"/>
    </source>
</evidence>
<protein>
    <submittedName>
        <fullName evidence="2">FeS assembly SUF system protein SufT</fullName>
    </submittedName>
</protein>
<dbReference type="EMBL" id="CP001359">
    <property type="protein sequence ID" value="ACL64250.1"/>
    <property type="molecule type" value="Genomic_DNA"/>
</dbReference>
<dbReference type="PANTHER" id="PTHR42831">
    <property type="entry name" value="FE-S PROTEIN MATURATION AUXILIARY FACTOR YITW"/>
    <property type="match status" value="1"/>
</dbReference>
<dbReference type="InterPro" id="IPR006121">
    <property type="entry name" value="HMA_dom"/>
</dbReference>
<sequence length="185" mass="19938">MDRTPTHTYRDVEAVQVPSGHLVLLPQGTWLVVQQALGGQFTAMTEMGGLVRIDGKDADALGDAFVEEARRFEQQRSAAAEGPFEEQKVWDALGTVYDPEIPASIVELGLVYAVAAEPVEGGHKVRVVMTLTAPACGIGPVLVDDVRRKVVGVPGVKDAEVDLVFDPPWDPSRMSEAAKLQLGFM</sequence>
<dbReference type="HOGENOM" id="CLU_091588_1_0_7"/>
<dbReference type="Proteomes" id="UP000007089">
    <property type="component" value="Chromosome"/>
</dbReference>
<dbReference type="KEGG" id="acp:A2cp1_0898"/>
<gene>
    <name evidence="2" type="ordered locus">A2cp1_0898</name>
</gene>
<name>B8JEC4_ANAD2</name>
<dbReference type="Pfam" id="PF01883">
    <property type="entry name" value="FeS_assembly_P"/>
    <property type="match status" value="1"/>
</dbReference>
<proteinExistence type="predicted"/>
<reference evidence="2" key="1">
    <citation type="submission" date="2009-01" db="EMBL/GenBank/DDBJ databases">
        <title>Complete sequence of Anaeromyxobacter dehalogenans 2CP-1.</title>
        <authorList>
            <consortium name="US DOE Joint Genome Institute"/>
            <person name="Lucas S."/>
            <person name="Copeland A."/>
            <person name="Lapidus A."/>
            <person name="Glavina del Rio T."/>
            <person name="Dalin E."/>
            <person name="Tice H."/>
            <person name="Bruce D."/>
            <person name="Goodwin L."/>
            <person name="Pitluck S."/>
            <person name="Saunders E."/>
            <person name="Brettin T."/>
            <person name="Detter J.C."/>
            <person name="Han C."/>
            <person name="Larimer F."/>
            <person name="Land M."/>
            <person name="Hauser L."/>
            <person name="Kyrpides N."/>
            <person name="Ovchinnikova G."/>
            <person name="Beliaev A.S."/>
            <person name="Richardson P."/>
        </authorList>
    </citation>
    <scope>NUCLEOTIDE SEQUENCE</scope>
    <source>
        <strain evidence="2">2CP-1</strain>
    </source>
</reference>
<dbReference type="RefSeq" id="WP_012632256.1">
    <property type="nucleotide sequence ID" value="NC_011891.1"/>
</dbReference>
<evidence type="ECO:0000259" key="1">
    <source>
        <dbReference type="Pfam" id="PF01883"/>
    </source>
</evidence>
<dbReference type="NCBIfam" id="TIGR03406">
    <property type="entry name" value="FeS_long_SufT"/>
    <property type="match status" value="1"/>
</dbReference>